<accession>A0A165NUV0</accession>
<protein>
    <submittedName>
        <fullName evidence="2">Uncharacterized protein</fullName>
    </submittedName>
</protein>
<dbReference type="Proteomes" id="UP000077266">
    <property type="component" value="Unassembled WGS sequence"/>
</dbReference>
<feature type="region of interest" description="Disordered" evidence="1">
    <location>
        <begin position="176"/>
        <end position="216"/>
    </location>
</feature>
<name>A0A165NUV0_EXIGL</name>
<dbReference type="InParanoid" id="A0A165NUV0"/>
<dbReference type="AlphaFoldDB" id="A0A165NUV0"/>
<keyword evidence="3" id="KW-1185">Reference proteome</keyword>
<reference evidence="2 3" key="1">
    <citation type="journal article" date="2016" name="Mol. Biol. Evol.">
        <title>Comparative Genomics of Early-Diverging Mushroom-Forming Fungi Provides Insights into the Origins of Lignocellulose Decay Capabilities.</title>
        <authorList>
            <person name="Nagy L.G."/>
            <person name="Riley R."/>
            <person name="Tritt A."/>
            <person name="Adam C."/>
            <person name="Daum C."/>
            <person name="Floudas D."/>
            <person name="Sun H."/>
            <person name="Yadav J.S."/>
            <person name="Pangilinan J."/>
            <person name="Larsson K.H."/>
            <person name="Matsuura K."/>
            <person name="Barry K."/>
            <person name="Labutti K."/>
            <person name="Kuo R."/>
            <person name="Ohm R.A."/>
            <person name="Bhattacharya S.S."/>
            <person name="Shirouzu T."/>
            <person name="Yoshinaga Y."/>
            <person name="Martin F.M."/>
            <person name="Grigoriev I.V."/>
            <person name="Hibbett D.S."/>
        </authorList>
    </citation>
    <scope>NUCLEOTIDE SEQUENCE [LARGE SCALE GENOMIC DNA]</scope>
    <source>
        <strain evidence="2 3">HHB12029</strain>
    </source>
</reference>
<evidence type="ECO:0000313" key="3">
    <source>
        <dbReference type="Proteomes" id="UP000077266"/>
    </source>
</evidence>
<organism evidence="2 3">
    <name type="scientific">Exidia glandulosa HHB12029</name>
    <dbReference type="NCBI Taxonomy" id="1314781"/>
    <lineage>
        <taxon>Eukaryota</taxon>
        <taxon>Fungi</taxon>
        <taxon>Dikarya</taxon>
        <taxon>Basidiomycota</taxon>
        <taxon>Agaricomycotina</taxon>
        <taxon>Agaricomycetes</taxon>
        <taxon>Auriculariales</taxon>
        <taxon>Exidiaceae</taxon>
        <taxon>Exidia</taxon>
    </lineage>
</organism>
<evidence type="ECO:0000256" key="1">
    <source>
        <dbReference type="SAM" id="MobiDB-lite"/>
    </source>
</evidence>
<proteinExistence type="predicted"/>
<evidence type="ECO:0000313" key="2">
    <source>
        <dbReference type="EMBL" id="KZW01256.1"/>
    </source>
</evidence>
<gene>
    <name evidence="2" type="ORF">EXIGLDRAFT_89103</name>
</gene>
<dbReference type="EMBL" id="KV425895">
    <property type="protein sequence ID" value="KZW01256.1"/>
    <property type="molecule type" value="Genomic_DNA"/>
</dbReference>
<feature type="compositionally biased region" description="Polar residues" evidence="1">
    <location>
        <begin position="176"/>
        <end position="198"/>
    </location>
</feature>
<sequence length="303" mass="33885">MDNRPPGSLKNFLRYVQSLLKVEGWNNAHDVKTLCTYIIDLIEGALYDWYKAQPDRARAHSVYIRHYNAALRADLAAGRTLEELRDLMDNLATWNLTFIRDSSRSTGVQVPRDILRLLEGVERRIQRYQVPTAWDRHRIPPGQTLPRPTPHLYNPGHIVAPNSQHAFPGIGHTLTGPSSMPSPAAMNNPSRSRAQSLTARLRPLSRPTEPQPPVPTRARFNSEIPPSWPHEPTVDLASPPAGGAWYATSFSSSSYRSDSAAPSCWRCPRASESIHSRSYAESALPGLGWRHPLRTLIRGVASQ</sequence>